<dbReference type="EMBL" id="OX465077">
    <property type="protein sequence ID" value="CAI9269159.1"/>
    <property type="molecule type" value="Genomic_DNA"/>
</dbReference>
<name>A0AA35Y6I9_LACSI</name>
<evidence type="ECO:0000256" key="1">
    <source>
        <dbReference type="SAM" id="MobiDB-lite"/>
    </source>
</evidence>
<dbReference type="AlphaFoldDB" id="A0AA35Y6I9"/>
<accession>A0AA35Y6I9</accession>
<reference evidence="2" key="1">
    <citation type="submission" date="2023-04" db="EMBL/GenBank/DDBJ databases">
        <authorList>
            <person name="Vijverberg K."/>
            <person name="Xiong W."/>
            <person name="Schranz E."/>
        </authorList>
    </citation>
    <scope>NUCLEOTIDE SEQUENCE</scope>
</reference>
<sequence length="404" mass="46371">MIKIFKDDDQWKCSGGQGDGSGAHEDNVGKNHVEGKGDVNDHVYEDDIGKNNDLLNEKDDEDDEQGNGTTKVKSVGLIDSHEGVSFSQFICDPVVESFLKTLDQGTVNFGEDDKVIVEKKDGEVEDVEVDLDLGKSIDDFSNKNKDGDGLEIIQLNDSKETQSLKKDKVEGKVEKFFVPVLVLDLVKILKDIVLLMETNVMGFRANYESLYKKTYLHLSVLDSWSHILNHEEKFIDVVNFPLRLFMNVDTVFVLVLRQKHIYFIVINLRKRAFEVIDNGADDADFDYKYGVVFKPLKKFFLRYIKEINHVTANEMADKNLKPSYFGEKVSKWKCGLPKECGSQEKILEKLRMKYAAAILTSEMNTKRDDVLKATYEYQKVDEKIRGKHAYDAQWNIERRLSNFF</sequence>
<feature type="compositionally biased region" description="Basic and acidic residues" evidence="1">
    <location>
        <begin position="22"/>
        <end position="50"/>
    </location>
</feature>
<keyword evidence="3" id="KW-1185">Reference proteome</keyword>
<proteinExistence type="predicted"/>
<organism evidence="2 3">
    <name type="scientific">Lactuca saligna</name>
    <name type="common">Willowleaf lettuce</name>
    <dbReference type="NCBI Taxonomy" id="75948"/>
    <lineage>
        <taxon>Eukaryota</taxon>
        <taxon>Viridiplantae</taxon>
        <taxon>Streptophyta</taxon>
        <taxon>Embryophyta</taxon>
        <taxon>Tracheophyta</taxon>
        <taxon>Spermatophyta</taxon>
        <taxon>Magnoliopsida</taxon>
        <taxon>eudicotyledons</taxon>
        <taxon>Gunneridae</taxon>
        <taxon>Pentapetalae</taxon>
        <taxon>asterids</taxon>
        <taxon>campanulids</taxon>
        <taxon>Asterales</taxon>
        <taxon>Asteraceae</taxon>
        <taxon>Cichorioideae</taxon>
        <taxon>Cichorieae</taxon>
        <taxon>Lactucinae</taxon>
        <taxon>Lactuca</taxon>
    </lineage>
</organism>
<feature type="region of interest" description="Disordered" evidence="1">
    <location>
        <begin position="1"/>
        <end position="71"/>
    </location>
</feature>
<dbReference type="Proteomes" id="UP001177003">
    <property type="component" value="Chromosome 1"/>
</dbReference>
<gene>
    <name evidence="2" type="ORF">LSALG_LOCUS9546</name>
</gene>
<evidence type="ECO:0000313" key="2">
    <source>
        <dbReference type="EMBL" id="CAI9269159.1"/>
    </source>
</evidence>
<feature type="compositionally biased region" description="Basic and acidic residues" evidence="1">
    <location>
        <begin position="1"/>
        <end position="11"/>
    </location>
</feature>
<protein>
    <submittedName>
        <fullName evidence="2">Uncharacterized protein</fullName>
    </submittedName>
</protein>
<evidence type="ECO:0000313" key="3">
    <source>
        <dbReference type="Proteomes" id="UP001177003"/>
    </source>
</evidence>